<dbReference type="InterPro" id="IPR029035">
    <property type="entry name" value="DHS-like_NAD/FAD-binding_dom"/>
</dbReference>
<dbReference type="Pfam" id="PF02776">
    <property type="entry name" value="TPP_enzyme_N"/>
    <property type="match status" value="1"/>
</dbReference>
<keyword evidence="6 12" id="KW-0808">Transferase</keyword>
<evidence type="ECO:0000256" key="8">
    <source>
        <dbReference type="ARBA" id="ARBA00022842"/>
    </source>
</evidence>
<evidence type="ECO:0000256" key="4">
    <source>
        <dbReference type="ARBA" id="ARBA00011631"/>
    </source>
</evidence>
<keyword evidence="8 12" id="KW-0460">Magnesium</keyword>
<dbReference type="SUPFAM" id="SSF52518">
    <property type="entry name" value="Thiamin diphosphate-binding fold (THDP-binding)"/>
    <property type="match status" value="2"/>
</dbReference>
<dbReference type="GO" id="GO:0030976">
    <property type="term" value="F:thiamine pyrophosphate binding"/>
    <property type="evidence" value="ECO:0007669"/>
    <property type="project" value="UniProtKB-UniRule"/>
</dbReference>
<dbReference type="GO" id="GO:0019164">
    <property type="term" value="F:pyruvate synthase activity"/>
    <property type="evidence" value="ECO:0007669"/>
    <property type="project" value="UniProtKB-ARBA"/>
</dbReference>
<dbReference type="InterPro" id="IPR039368">
    <property type="entry name" value="AHAS_TPP"/>
</dbReference>
<dbReference type="InterPro" id="IPR029061">
    <property type="entry name" value="THDP-binding"/>
</dbReference>
<organism evidence="16">
    <name type="scientific">Ignisphaera aggregans</name>
    <dbReference type="NCBI Taxonomy" id="334771"/>
    <lineage>
        <taxon>Archaea</taxon>
        <taxon>Thermoproteota</taxon>
        <taxon>Thermoprotei</taxon>
        <taxon>Desulfurococcales</taxon>
        <taxon>Desulfurococcaceae</taxon>
        <taxon>Ignisphaera</taxon>
    </lineage>
</organism>
<keyword evidence="9 12" id="KW-0786">Thiamine pyrophosphate</keyword>
<evidence type="ECO:0000256" key="6">
    <source>
        <dbReference type="ARBA" id="ARBA00022679"/>
    </source>
</evidence>
<dbReference type="Pfam" id="PF00205">
    <property type="entry name" value="TPP_enzyme_M"/>
    <property type="match status" value="1"/>
</dbReference>
<dbReference type="EC" id="2.2.1.6" evidence="12"/>
<dbReference type="FunFam" id="3.40.50.970:FF:000007">
    <property type="entry name" value="Acetolactate synthase"/>
    <property type="match status" value="1"/>
</dbReference>
<dbReference type="Gene3D" id="3.40.50.1220">
    <property type="entry name" value="TPP-binding domain"/>
    <property type="match status" value="1"/>
</dbReference>
<keyword evidence="10 12" id="KW-0100">Branched-chain amino acid biosynthesis</keyword>
<dbReference type="UniPathway" id="UPA00047">
    <property type="reaction ID" value="UER00055"/>
</dbReference>
<dbReference type="GO" id="GO:0009099">
    <property type="term" value="P:L-valine biosynthetic process"/>
    <property type="evidence" value="ECO:0007669"/>
    <property type="project" value="UniProtKB-UniPathway"/>
</dbReference>
<dbReference type="GO" id="GO:0005948">
    <property type="term" value="C:acetolactate synthase complex"/>
    <property type="evidence" value="ECO:0007669"/>
    <property type="project" value="TreeGrafter"/>
</dbReference>
<comment type="subunit">
    <text evidence="4">Heterodimer composed of an alpha and a beta subunit.</text>
</comment>
<dbReference type="InterPro" id="IPR011766">
    <property type="entry name" value="TPP_enzyme_TPP-bd"/>
</dbReference>
<dbReference type="AlphaFoldDB" id="A0A7C2VH09"/>
<evidence type="ECO:0000256" key="9">
    <source>
        <dbReference type="ARBA" id="ARBA00023052"/>
    </source>
</evidence>
<evidence type="ECO:0000259" key="15">
    <source>
        <dbReference type="Pfam" id="PF02776"/>
    </source>
</evidence>
<sequence>MLGAEAMARALIKEGVRVIFGIPGLSNMKFYDALYDHVKDGTVRLVLVRHEQAAAHAADGYARASGFPGVCTATSGPGALNLVTGIATAYWDSSPVIAITGQVPTSSMGKMAFQEADIVGVMQNISKFVIRLSSADEIPLWVKNAFHIALTGRPGPVVIDVPRDLWVKPLNSVKLPDKPMVKGYREFSITPDPTLIKKAAELLINAEKPLILVGAGVMWSNATEELLRLSELLIAPMVSTFLGKAAIPHNHPLYLGMMGYYGRAEANHAFMESDVVLVVGARLSDRTITSPKDAEGKKMIMINIDPTDIERAPVKIDVGISADAKIALNELTKALEAVGLKNVHSEWVKRVMEFRDYYSRFYYNDDDGKGLKPWRVLKTLREILPTNTIVTTGVGSHQMWSGIFWDVLKPRTFISSGGMGTMGFGFPAALGAKLARPSDVVVDLDGDGSFLMTANNLATAVEENIPVTVVVFDNRVLGLVRQVQDLFFGSRIIAVELGYNTNFIKLAESFGAIGFDAQSYEDLATYVKKAIKEDAPAVIRVPVAEDELALPTLPPGASLKEMILRDPRKAS</sequence>
<dbReference type="InterPro" id="IPR012000">
    <property type="entry name" value="Thiamin_PyroP_enz_cen_dom"/>
</dbReference>
<dbReference type="PANTHER" id="PTHR18968">
    <property type="entry name" value="THIAMINE PYROPHOSPHATE ENZYMES"/>
    <property type="match status" value="1"/>
</dbReference>
<dbReference type="InterPro" id="IPR045229">
    <property type="entry name" value="TPP_enz"/>
</dbReference>
<evidence type="ECO:0000256" key="5">
    <source>
        <dbReference type="ARBA" id="ARBA00022605"/>
    </source>
</evidence>
<dbReference type="GO" id="GO:0018491">
    <property type="term" value="F:2-oxobutyrate synthase activity"/>
    <property type="evidence" value="ECO:0007669"/>
    <property type="project" value="UniProtKB-ARBA"/>
</dbReference>
<comment type="pathway">
    <text evidence="2 12">Amino-acid biosynthesis; L-valine biosynthesis; L-valine from pyruvate: step 1/4.</text>
</comment>
<name>A0A7C2VH09_9CREN</name>
<evidence type="ECO:0000256" key="10">
    <source>
        <dbReference type="ARBA" id="ARBA00023304"/>
    </source>
</evidence>
<accession>A0A7C2VH09</accession>
<dbReference type="InterPro" id="IPR000399">
    <property type="entry name" value="TPP-bd_CS"/>
</dbReference>
<evidence type="ECO:0000256" key="3">
    <source>
        <dbReference type="ARBA" id="ARBA00007812"/>
    </source>
</evidence>
<dbReference type="UniPathway" id="UPA00049">
    <property type="reaction ID" value="UER00059"/>
</dbReference>
<feature type="domain" description="Thiamine pyrophosphate enzyme TPP-binding" evidence="14">
    <location>
        <begin position="393"/>
        <end position="541"/>
    </location>
</feature>
<dbReference type="PANTHER" id="PTHR18968:SF13">
    <property type="entry name" value="ACETOLACTATE SYNTHASE CATALYTIC SUBUNIT, MITOCHONDRIAL"/>
    <property type="match status" value="1"/>
</dbReference>
<evidence type="ECO:0000256" key="1">
    <source>
        <dbReference type="ARBA" id="ARBA00004974"/>
    </source>
</evidence>
<dbReference type="CDD" id="cd02015">
    <property type="entry name" value="TPP_AHAS"/>
    <property type="match status" value="1"/>
</dbReference>
<comment type="caution">
    <text evidence="16">The sequence shown here is derived from an EMBL/GenBank/DDBJ whole genome shotgun (WGS) entry which is preliminary data.</text>
</comment>
<dbReference type="PROSITE" id="PS00187">
    <property type="entry name" value="TPP_ENZYMES"/>
    <property type="match status" value="1"/>
</dbReference>
<dbReference type="InterPro" id="IPR012001">
    <property type="entry name" value="Thiamin_PyroP_enz_TPP-bd_dom"/>
</dbReference>
<dbReference type="InterPro" id="IPR012846">
    <property type="entry name" value="Acetolactate_synth_lsu"/>
</dbReference>
<dbReference type="CDD" id="cd07035">
    <property type="entry name" value="TPP_PYR_POX_like"/>
    <property type="match status" value="1"/>
</dbReference>
<dbReference type="GO" id="GO:0000287">
    <property type="term" value="F:magnesium ion binding"/>
    <property type="evidence" value="ECO:0007669"/>
    <property type="project" value="UniProtKB-UniRule"/>
</dbReference>
<comment type="cofactor">
    <cofactor evidence="12">
        <name>thiamine diphosphate</name>
        <dbReference type="ChEBI" id="CHEBI:58937"/>
    </cofactor>
    <text evidence="12">Binds 1 thiamine pyrophosphate per subunit.</text>
</comment>
<evidence type="ECO:0000259" key="14">
    <source>
        <dbReference type="Pfam" id="PF02775"/>
    </source>
</evidence>
<evidence type="ECO:0000259" key="13">
    <source>
        <dbReference type="Pfam" id="PF00205"/>
    </source>
</evidence>
<comment type="pathway">
    <text evidence="1 12">Amino-acid biosynthesis; L-isoleucine biosynthesis; L-isoleucine from 2-oxobutanoate: step 1/4.</text>
</comment>
<gene>
    <name evidence="16" type="ORF">ENO77_04450</name>
</gene>
<proteinExistence type="inferred from homology"/>
<feature type="domain" description="Thiamine pyrophosphate enzyme N-terminal TPP-binding" evidence="15">
    <location>
        <begin position="2"/>
        <end position="119"/>
    </location>
</feature>
<dbReference type="Pfam" id="PF02775">
    <property type="entry name" value="TPP_enzyme_C"/>
    <property type="match status" value="1"/>
</dbReference>
<dbReference type="EMBL" id="DSGT01000012">
    <property type="protein sequence ID" value="HEW53391.1"/>
    <property type="molecule type" value="Genomic_DNA"/>
</dbReference>
<feature type="domain" description="Thiamine pyrophosphate enzyme central" evidence="13">
    <location>
        <begin position="196"/>
        <end position="331"/>
    </location>
</feature>
<evidence type="ECO:0000256" key="2">
    <source>
        <dbReference type="ARBA" id="ARBA00005025"/>
    </source>
</evidence>
<dbReference type="GO" id="GO:0009097">
    <property type="term" value="P:isoleucine biosynthetic process"/>
    <property type="evidence" value="ECO:0007669"/>
    <property type="project" value="UniProtKB-UniPathway"/>
</dbReference>
<evidence type="ECO:0000256" key="12">
    <source>
        <dbReference type="RuleBase" id="RU003591"/>
    </source>
</evidence>
<keyword evidence="5 12" id="KW-0028">Amino-acid biosynthesis</keyword>
<dbReference type="NCBIfam" id="TIGR00118">
    <property type="entry name" value="acolac_lg"/>
    <property type="match status" value="1"/>
</dbReference>
<evidence type="ECO:0000256" key="11">
    <source>
        <dbReference type="ARBA" id="ARBA00048893"/>
    </source>
</evidence>
<comment type="similarity">
    <text evidence="3 12">Belongs to the TPP enzyme family.</text>
</comment>
<dbReference type="GO" id="GO:0003984">
    <property type="term" value="F:acetolactate synthase activity"/>
    <property type="evidence" value="ECO:0007669"/>
    <property type="project" value="UniProtKB-EC"/>
</dbReference>
<dbReference type="Gene3D" id="3.40.50.970">
    <property type="match status" value="2"/>
</dbReference>
<evidence type="ECO:0000313" key="16">
    <source>
        <dbReference type="EMBL" id="HEW53391.1"/>
    </source>
</evidence>
<comment type="catalytic activity">
    <reaction evidence="11">
        <text>a 2-oxocarboxylate + 2 oxidized [2Fe-2S]-[ferredoxin] + CoA = an acyl-CoA + 2 reduced [2Fe-2S]-[ferredoxin] + CO2 + H(+)</text>
        <dbReference type="Rhea" id="RHEA:42316"/>
        <dbReference type="Rhea" id="RHEA-COMP:10000"/>
        <dbReference type="Rhea" id="RHEA-COMP:10001"/>
        <dbReference type="ChEBI" id="CHEBI:15378"/>
        <dbReference type="ChEBI" id="CHEBI:16526"/>
        <dbReference type="ChEBI" id="CHEBI:33737"/>
        <dbReference type="ChEBI" id="CHEBI:33738"/>
        <dbReference type="ChEBI" id="CHEBI:35179"/>
        <dbReference type="ChEBI" id="CHEBI:57287"/>
        <dbReference type="ChEBI" id="CHEBI:58342"/>
        <dbReference type="EC" id="1.2.7.11"/>
    </reaction>
</comment>
<comment type="catalytic activity">
    <reaction evidence="12">
        <text>2 pyruvate + H(+) = (2S)-2-acetolactate + CO2</text>
        <dbReference type="Rhea" id="RHEA:25249"/>
        <dbReference type="ChEBI" id="CHEBI:15361"/>
        <dbReference type="ChEBI" id="CHEBI:15378"/>
        <dbReference type="ChEBI" id="CHEBI:16526"/>
        <dbReference type="ChEBI" id="CHEBI:58476"/>
        <dbReference type="EC" id="2.2.1.6"/>
    </reaction>
</comment>
<dbReference type="NCBIfam" id="NF005039">
    <property type="entry name" value="PRK06456.1"/>
    <property type="match status" value="1"/>
</dbReference>
<dbReference type="GO" id="GO:0050660">
    <property type="term" value="F:flavin adenine dinucleotide binding"/>
    <property type="evidence" value="ECO:0007669"/>
    <property type="project" value="InterPro"/>
</dbReference>
<keyword evidence="7 12" id="KW-0479">Metal-binding</keyword>
<comment type="cofactor">
    <cofactor evidence="12">
        <name>Mg(2+)</name>
        <dbReference type="ChEBI" id="CHEBI:18420"/>
    </cofactor>
    <text evidence="12">Binds 1 Mg(2+) ion per subunit.</text>
</comment>
<reference evidence="16" key="1">
    <citation type="journal article" date="2020" name="mSystems">
        <title>Genome- and Community-Level Interaction Insights into Carbon Utilization and Element Cycling Functions of Hydrothermarchaeota in Hydrothermal Sediment.</title>
        <authorList>
            <person name="Zhou Z."/>
            <person name="Liu Y."/>
            <person name="Xu W."/>
            <person name="Pan J."/>
            <person name="Luo Z.H."/>
            <person name="Li M."/>
        </authorList>
    </citation>
    <scope>NUCLEOTIDE SEQUENCE [LARGE SCALE GENOMIC DNA]</scope>
    <source>
        <strain evidence="16">SpSt-16</strain>
    </source>
</reference>
<evidence type="ECO:0000256" key="7">
    <source>
        <dbReference type="ARBA" id="ARBA00022723"/>
    </source>
</evidence>
<protein>
    <recommendedName>
        <fullName evidence="12">Acetolactate synthase</fullName>
        <ecNumber evidence="12">2.2.1.6</ecNumber>
    </recommendedName>
</protein>
<dbReference type="SUPFAM" id="SSF52467">
    <property type="entry name" value="DHS-like NAD/FAD-binding domain"/>
    <property type="match status" value="1"/>
</dbReference>